<gene>
    <name evidence="1" type="ORF">AKJ09_02353</name>
</gene>
<dbReference type="PANTHER" id="PTHR45982:SF1">
    <property type="entry name" value="REGULATOR OF CHROMOSOME CONDENSATION"/>
    <property type="match status" value="1"/>
</dbReference>
<dbReference type="SUPFAM" id="SSF50985">
    <property type="entry name" value="RCC1/BLIP-II"/>
    <property type="match status" value="1"/>
</dbReference>
<organism evidence="1 2">
    <name type="scientific">Labilithrix luteola</name>
    <dbReference type="NCBI Taxonomy" id="1391654"/>
    <lineage>
        <taxon>Bacteria</taxon>
        <taxon>Pseudomonadati</taxon>
        <taxon>Myxococcota</taxon>
        <taxon>Polyangia</taxon>
        <taxon>Polyangiales</taxon>
        <taxon>Labilitrichaceae</taxon>
        <taxon>Labilithrix</taxon>
    </lineage>
</organism>
<name>A0A0K1PRE9_9BACT</name>
<keyword evidence="2" id="KW-1185">Reference proteome</keyword>
<dbReference type="EMBL" id="CP012333">
    <property type="protein sequence ID" value="AKU95689.1"/>
    <property type="molecule type" value="Genomic_DNA"/>
</dbReference>
<dbReference type="GO" id="GO:0005085">
    <property type="term" value="F:guanyl-nucleotide exchange factor activity"/>
    <property type="evidence" value="ECO:0007669"/>
    <property type="project" value="TreeGrafter"/>
</dbReference>
<dbReference type="PROSITE" id="PS50012">
    <property type="entry name" value="RCC1_3"/>
    <property type="match status" value="1"/>
</dbReference>
<evidence type="ECO:0008006" key="3">
    <source>
        <dbReference type="Google" id="ProtNLM"/>
    </source>
</evidence>
<dbReference type="AlphaFoldDB" id="A0A0K1PRE9"/>
<evidence type="ECO:0000313" key="2">
    <source>
        <dbReference type="Proteomes" id="UP000064967"/>
    </source>
</evidence>
<accession>A0A0K1PRE9</accession>
<sequence length="146" mass="14548">MTRAGSLHCWGSGYYGALGGGGAMLPGRITLHGRDGALPQQISVAESVTCVRLTDGTVQCTGMNFQGQLGLGAPDGGTTVEMVGAFTPAVGVTGYVTQVSVGTVAVCALLKTGEVACWGSNAWGQLGAGTSDGDAHPTPVSIPLQP</sequence>
<dbReference type="RefSeq" id="WP_146647087.1">
    <property type="nucleotide sequence ID" value="NZ_CP012333.1"/>
</dbReference>
<dbReference type="Pfam" id="PF13540">
    <property type="entry name" value="RCC1_2"/>
    <property type="match status" value="1"/>
</dbReference>
<reference evidence="1 2" key="1">
    <citation type="submission" date="2015-08" db="EMBL/GenBank/DDBJ databases">
        <authorList>
            <person name="Babu N.S."/>
            <person name="Beckwith C.J."/>
            <person name="Beseler K.G."/>
            <person name="Brison A."/>
            <person name="Carone J.V."/>
            <person name="Caskin T.P."/>
            <person name="Diamond M."/>
            <person name="Durham M.E."/>
            <person name="Foxe J.M."/>
            <person name="Go M."/>
            <person name="Henderson B.A."/>
            <person name="Jones I.B."/>
            <person name="McGettigan J.A."/>
            <person name="Micheletti S.J."/>
            <person name="Nasrallah M.E."/>
            <person name="Ortiz D."/>
            <person name="Piller C.R."/>
            <person name="Privatt S.R."/>
            <person name="Schneider S.L."/>
            <person name="Sharp S."/>
            <person name="Smith T.C."/>
            <person name="Stanton J.D."/>
            <person name="Ullery H.E."/>
            <person name="Wilson R.J."/>
            <person name="Serrano M.G."/>
            <person name="Buck G."/>
            <person name="Lee V."/>
            <person name="Wang Y."/>
            <person name="Carvalho R."/>
            <person name="Voegtly L."/>
            <person name="Shi R."/>
            <person name="Duckworth R."/>
            <person name="Johnson A."/>
            <person name="Loviza R."/>
            <person name="Walstead R."/>
            <person name="Shah Z."/>
            <person name="Kiflezghi M."/>
            <person name="Wade K."/>
            <person name="Ball S.L."/>
            <person name="Bradley K.W."/>
            <person name="Asai D.J."/>
            <person name="Bowman C.A."/>
            <person name="Russell D.A."/>
            <person name="Pope W.H."/>
            <person name="Jacobs-Sera D."/>
            <person name="Hendrix R.W."/>
            <person name="Hatfull G.F."/>
        </authorList>
    </citation>
    <scope>NUCLEOTIDE SEQUENCE [LARGE SCALE GENOMIC DNA]</scope>
    <source>
        <strain evidence="1 2">DSM 27648</strain>
    </source>
</reference>
<proteinExistence type="predicted"/>
<dbReference type="Gene3D" id="2.130.10.30">
    <property type="entry name" value="Regulator of chromosome condensation 1/beta-lactamase-inhibitor protein II"/>
    <property type="match status" value="1"/>
</dbReference>
<dbReference type="Proteomes" id="UP000064967">
    <property type="component" value="Chromosome"/>
</dbReference>
<dbReference type="InterPro" id="IPR009091">
    <property type="entry name" value="RCC1/BLIP-II"/>
</dbReference>
<dbReference type="STRING" id="1391654.AKJ09_02353"/>
<dbReference type="InterPro" id="IPR051553">
    <property type="entry name" value="Ran_GTPase-activating"/>
</dbReference>
<dbReference type="GO" id="GO:0005737">
    <property type="term" value="C:cytoplasm"/>
    <property type="evidence" value="ECO:0007669"/>
    <property type="project" value="TreeGrafter"/>
</dbReference>
<dbReference type="OrthoDB" id="9758365at2"/>
<dbReference type="PANTHER" id="PTHR45982">
    <property type="entry name" value="REGULATOR OF CHROMOSOME CONDENSATION"/>
    <property type="match status" value="1"/>
</dbReference>
<dbReference type="InterPro" id="IPR000408">
    <property type="entry name" value="Reg_chr_condens"/>
</dbReference>
<evidence type="ECO:0000313" key="1">
    <source>
        <dbReference type="EMBL" id="AKU95689.1"/>
    </source>
</evidence>
<protein>
    <recommendedName>
        <fullName evidence="3">BNR repeat domain protein</fullName>
    </recommendedName>
</protein>
<dbReference type="KEGG" id="llu:AKJ09_02353"/>